<dbReference type="AlphaFoldDB" id="A0A437APW0"/>
<proteinExistence type="inferred from homology"/>
<dbReference type="SUPFAM" id="SSF47413">
    <property type="entry name" value="lambda repressor-like DNA-binding domains"/>
    <property type="match status" value="1"/>
</dbReference>
<feature type="compositionally biased region" description="Basic and acidic residues" evidence="3">
    <location>
        <begin position="14"/>
        <end position="29"/>
    </location>
</feature>
<dbReference type="OrthoDB" id="2188935at2759"/>
<reference evidence="5 6" key="1">
    <citation type="submission" date="2018-10" db="EMBL/GenBank/DDBJ databases">
        <title>Draft genome sequence of the microsporidian Tubulinosema ratisbonensis.</title>
        <authorList>
            <person name="Polonais V."/>
            <person name="Peyretaillade E."/>
            <person name="Niehus S."/>
            <person name="Wawrzyniak I."/>
            <person name="Franchet A."/>
            <person name="Gaspin C."/>
            <person name="Reichstadt M."/>
            <person name="Belser C."/>
            <person name="Labadie K."/>
            <person name="Delbac F."/>
            <person name="Ferrandon D."/>
        </authorList>
    </citation>
    <scope>NUCLEOTIDE SEQUENCE [LARGE SCALE GENOMIC DNA]</scope>
    <source>
        <strain evidence="5 6">Franzen</strain>
    </source>
</reference>
<evidence type="ECO:0000256" key="2">
    <source>
        <dbReference type="ARBA" id="ARBA00035107"/>
    </source>
</evidence>
<comment type="similarity">
    <text evidence="1">Belongs to the MBF1 family.</text>
</comment>
<dbReference type="Pfam" id="PF01381">
    <property type="entry name" value="HTH_3"/>
    <property type="match status" value="1"/>
</dbReference>
<evidence type="ECO:0000256" key="1">
    <source>
        <dbReference type="ARBA" id="ARBA00009802"/>
    </source>
</evidence>
<comment type="caution">
    <text evidence="5">The sequence shown here is derived from an EMBL/GenBank/DDBJ whole genome shotgun (WGS) entry which is preliminary data.</text>
</comment>
<evidence type="ECO:0000313" key="5">
    <source>
        <dbReference type="EMBL" id="RVD93189.1"/>
    </source>
</evidence>
<evidence type="ECO:0000259" key="4">
    <source>
        <dbReference type="PROSITE" id="PS50943"/>
    </source>
</evidence>
<comment type="function">
    <text evidence="2">Transcriptional coactivator that stimulates GCN4-dependent transcriptional activity by bridging the DNA-binding region of GCN4 and TBP (SPT15), thereby recruiting TBP to GCN4-bound promoters. Involved in induction of the ribosome quality control (RQC) pathway; a pathway that degrades nascent peptide chains during problematic translation. Required to prevent stalled ribosomes from frameshifting.</text>
</comment>
<dbReference type="CDD" id="cd00093">
    <property type="entry name" value="HTH_XRE"/>
    <property type="match status" value="1"/>
</dbReference>
<feature type="domain" description="HTH cro/C1-type" evidence="4">
    <location>
        <begin position="38"/>
        <end position="91"/>
    </location>
</feature>
<evidence type="ECO:0000256" key="3">
    <source>
        <dbReference type="SAM" id="MobiDB-lite"/>
    </source>
</evidence>
<gene>
    <name evidence="5" type="ORF">TUBRATIS_002820</name>
</gene>
<dbReference type="GO" id="GO:0003677">
    <property type="term" value="F:DNA binding"/>
    <property type="evidence" value="ECO:0007669"/>
    <property type="project" value="InterPro"/>
</dbReference>
<accession>A0A437APW0</accession>
<sequence length="91" mass="10403">MYNDKPIIIRKKKAPEAHKPKPEDEEKRNVTVEEGKMITQARNKLNLKQEDLAKKCNVTVAVVSKWEKGQDVFDKKIGAKIGKVLGIKFNE</sequence>
<dbReference type="InterPro" id="IPR001387">
    <property type="entry name" value="Cro/C1-type_HTH"/>
</dbReference>
<dbReference type="VEuPathDB" id="MicrosporidiaDB:TUBRATIS_002820"/>
<protein>
    <submittedName>
        <fullName evidence="5">Multi-bridging factor 1</fullName>
    </submittedName>
</protein>
<dbReference type="STRING" id="291195.A0A437APW0"/>
<dbReference type="PROSITE" id="PS50943">
    <property type="entry name" value="HTH_CROC1"/>
    <property type="match status" value="1"/>
</dbReference>
<feature type="region of interest" description="Disordered" evidence="3">
    <location>
        <begin position="1"/>
        <end position="29"/>
    </location>
</feature>
<evidence type="ECO:0000313" key="6">
    <source>
        <dbReference type="Proteomes" id="UP000282876"/>
    </source>
</evidence>
<dbReference type="Gene3D" id="1.10.260.40">
    <property type="entry name" value="lambda repressor-like DNA-binding domains"/>
    <property type="match status" value="1"/>
</dbReference>
<dbReference type="SMART" id="SM00530">
    <property type="entry name" value="HTH_XRE"/>
    <property type="match status" value="1"/>
</dbReference>
<organism evidence="5 6">
    <name type="scientific">Tubulinosema ratisbonensis</name>
    <dbReference type="NCBI Taxonomy" id="291195"/>
    <lineage>
        <taxon>Eukaryota</taxon>
        <taxon>Fungi</taxon>
        <taxon>Fungi incertae sedis</taxon>
        <taxon>Microsporidia</taxon>
        <taxon>Tubulinosematoidea</taxon>
        <taxon>Tubulinosematidae</taxon>
        <taxon>Tubulinosema</taxon>
    </lineage>
</organism>
<name>A0A437APW0_9MICR</name>
<dbReference type="EMBL" id="RCSS01000073">
    <property type="protein sequence ID" value="RVD93189.1"/>
    <property type="molecule type" value="Genomic_DNA"/>
</dbReference>
<dbReference type="InterPro" id="IPR010982">
    <property type="entry name" value="Lambda_DNA-bd_dom_sf"/>
</dbReference>
<dbReference type="Proteomes" id="UP000282876">
    <property type="component" value="Unassembled WGS sequence"/>
</dbReference>
<keyword evidence="6" id="KW-1185">Reference proteome</keyword>